<evidence type="ECO:0000256" key="3">
    <source>
        <dbReference type="ARBA" id="ARBA00013064"/>
    </source>
</evidence>
<feature type="domain" description="Fibronectin type-III" evidence="13">
    <location>
        <begin position="432"/>
        <end position="526"/>
    </location>
</feature>
<dbReference type="PROSITE" id="PS00383">
    <property type="entry name" value="TYR_PHOSPHATASE_1"/>
    <property type="match status" value="2"/>
</dbReference>
<dbReference type="EMBL" id="SUNJ01013440">
    <property type="protein sequence ID" value="TPP57267.1"/>
    <property type="molecule type" value="Genomic_DNA"/>
</dbReference>
<keyword evidence="9" id="KW-0812">Transmembrane</keyword>
<protein>
    <recommendedName>
        <fullName evidence="3">protein-tyrosine-phosphatase</fullName>
        <ecNumber evidence="3">3.1.3.48</ecNumber>
    </recommendedName>
</protein>
<dbReference type="Proteomes" id="UP000316759">
    <property type="component" value="Unassembled WGS sequence"/>
</dbReference>
<reference evidence="14 15" key="1">
    <citation type="submission" date="2019-04" db="EMBL/GenBank/DDBJ databases">
        <title>Annotation for the trematode Fasciola gigantica.</title>
        <authorList>
            <person name="Choi Y.-J."/>
        </authorList>
    </citation>
    <scope>NUCLEOTIDE SEQUENCE [LARGE SCALE GENOMIC DNA]</scope>
    <source>
        <strain evidence="14">Uganda_cow_1</strain>
    </source>
</reference>
<dbReference type="PROSITE" id="PS50055">
    <property type="entry name" value="TYR_PHOSPHATASE_PTP"/>
    <property type="match status" value="2"/>
</dbReference>
<feature type="domain" description="Tyrosine-protein phosphatase" evidence="11">
    <location>
        <begin position="1244"/>
        <end position="1563"/>
    </location>
</feature>
<feature type="transmembrane region" description="Helical" evidence="9">
    <location>
        <begin position="1203"/>
        <end position="1221"/>
    </location>
</feature>
<dbReference type="STRING" id="46835.A0A504YHA5"/>
<organism evidence="14 15">
    <name type="scientific">Fasciola gigantica</name>
    <name type="common">Giant liver fluke</name>
    <dbReference type="NCBI Taxonomy" id="46835"/>
    <lineage>
        <taxon>Eukaryota</taxon>
        <taxon>Metazoa</taxon>
        <taxon>Spiralia</taxon>
        <taxon>Lophotrochozoa</taxon>
        <taxon>Platyhelminthes</taxon>
        <taxon>Trematoda</taxon>
        <taxon>Digenea</taxon>
        <taxon>Plagiorchiida</taxon>
        <taxon>Echinostomata</taxon>
        <taxon>Echinostomatoidea</taxon>
        <taxon>Fasciolidae</taxon>
        <taxon>Fasciola</taxon>
    </lineage>
</organism>
<dbReference type="SMART" id="SM00060">
    <property type="entry name" value="FN3"/>
    <property type="match status" value="2"/>
</dbReference>
<feature type="domain" description="Tyrosine specific protein phosphatases" evidence="12">
    <location>
        <begin position="1485"/>
        <end position="1554"/>
    </location>
</feature>
<dbReference type="InterPro" id="IPR013783">
    <property type="entry name" value="Ig-like_fold"/>
</dbReference>
<dbReference type="InterPro" id="IPR050348">
    <property type="entry name" value="Protein-Tyr_Phosphatase"/>
</dbReference>
<dbReference type="CDD" id="cd00063">
    <property type="entry name" value="FN3"/>
    <property type="match status" value="2"/>
</dbReference>
<keyword evidence="6" id="KW-0904">Protein phosphatase</keyword>
<dbReference type="EC" id="3.1.3.48" evidence="3"/>
<dbReference type="InterPro" id="IPR029021">
    <property type="entry name" value="Prot-tyrosine_phosphatase-like"/>
</dbReference>
<keyword evidence="9" id="KW-1133">Transmembrane helix</keyword>
<dbReference type="PANTHER" id="PTHR19134">
    <property type="entry name" value="RECEPTOR-TYPE TYROSINE-PROTEIN PHOSPHATASE"/>
    <property type="match status" value="1"/>
</dbReference>
<evidence type="ECO:0000256" key="2">
    <source>
        <dbReference type="ARBA" id="ARBA00009580"/>
    </source>
</evidence>
<feature type="domain" description="Tyrosine specific protein phosphatases" evidence="12">
    <location>
        <begin position="1130"/>
        <end position="1204"/>
    </location>
</feature>
<dbReference type="PROSITE" id="PS50056">
    <property type="entry name" value="TYR_PHOSPHATASE_2"/>
    <property type="match status" value="2"/>
</dbReference>
<keyword evidence="15" id="KW-1185">Reference proteome</keyword>
<dbReference type="CDD" id="cd00047">
    <property type="entry name" value="PTPc"/>
    <property type="match status" value="2"/>
</dbReference>
<dbReference type="OrthoDB" id="6058203at2759"/>
<dbReference type="GO" id="GO:0004725">
    <property type="term" value="F:protein tyrosine phosphatase activity"/>
    <property type="evidence" value="ECO:0007669"/>
    <property type="project" value="UniProtKB-EC"/>
</dbReference>
<dbReference type="Pfam" id="PF00102">
    <property type="entry name" value="Y_phosphatase"/>
    <property type="match status" value="4"/>
</dbReference>
<evidence type="ECO:0000256" key="5">
    <source>
        <dbReference type="ARBA" id="ARBA00022801"/>
    </source>
</evidence>
<dbReference type="InterPro" id="IPR003961">
    <property type="entry name" value="FN3_dom"/>
</dbReference>
<evidence type="ECO:0000256" key="7">
    <source>
        <dbReference type="ARBA" id="ARBA00023136"/>
    </source>
</evidence>
<dbReference type="Pfam" id="PF00041">
    <property type="entry name" value="fn3"/>
    <property type="match status" value="2"/>
</dbReference>
<evidence type="ECO:0000259" key="13">
    <source>
        <dbReference type="PROSITE" id="PS50853"/>
    </source>
</evidence>
<comment type="caution">
    <text evidence="14">The sequence shown here is derived from an EMBL/GenBank/DDBJ whole genome shotgun (WGS) entry which is preliminary data.</text>
</comment>
<dbReference type="Gene3D" id="3.90.190.10">
    <property type="entry name" value="Protein tyrosine phosphatase superfamily"/>
    <property type="match status" value="2"/>
</dbReference>
<evidence type="ECO:0000313" key="14">
    <source>
        <dbReference type="EMBL" id="TPP57267.1"/>
    </source>
</evidence>
<dbReference type="SUPFAM" id="SSF52799">
    <property type="entry name" value="(Phosphotyrosine protein) phosphatases II"/>
    <property type="match status" value="2"/>
</dbReference>
<dbReference type="SUPFAM" id="SSF49265">
    <property type="entry name" value="Fibronectin type III"/>
    <property type="match status" value="2"/>
</dbReference>
<evidence type="ECO:0000256" key="10">
    <source>
        <dbReference type="SAM" id="SignalP"/>
    </source>
</evidence>
<evidence type="ECO:0000259" key="12">
    <source>
        <dbReference type="PROSITE" id="PS50056"/>
    </source>
</evidence>
<accession>A0A504YHA5</accession>
<feature type="domain" description="Fibronectin type-III" evidence="13">
    <location>
        <begin position="336"/>
        <end position="431"/>
    </location>
</feature>
<dbReference type="InterPro" id="IPR016130">
    <property type="entry name" value="Tyr_Pase_AS"/>
</dbReference>
<evidence type="ECO:0000256" key="1">
    <source>
        <dbReference type="ARBA" id="ARBA00004167"/>
    </source>
</evidence>
<feature type="signal peptide" evidence="10">
    <location>
        <begin position="1"/>
        <end position="18"/>
    </location>
</feature>
<feature type="transmembrane region" description="Helical" evidence="9">
    <location>
        <begin position="794"/>
        <end position="816"/>
    </location>
</feature>
<comment type="similarity">
    <text evidence="2">Belongs to the protein-tyrosine phosphatase family.</text>
</comment>
<sequence>MFLGYYVLFLCIYFASLARSEQCTQQPLSFGPNCSLVCHCLDGDCDAQTNGVGCLSGRCSPGFSGFPGCQKVCSQGKFGVNCESECFCEPINTCESTNGNCLGSNKCNQFRFGSGCEGVRAQLSSRPSVITDCQALTISWPGLNSGFYTGASEIVQYEVFYKTLSKPELSEINTTVQETGKNSYSIKFTPDNPREPHSFSVRPDFRVPIPPDHYIEIGVPSNLSLPVILQCPALEGLQVSVEGKFVIISWKPYDVSAVQKMHADFHLNSIGDCDQLVGLRPNMITAVADLNSLKATQELEHWRQYSLEVYGVTESGARTLSQIFNVTTSVAAPVGAPRNVHLLGDANETSAQITWDDPPCEERMGPLKQYLVEVVPLVGAMMVTQSFFTTRHLFVLSYLIPNTTYAVSIAFENAAGTGPRTTVHFKTAIPAHPSSVRLVSQRPASTVVAWDAPQIGHGRGNLTGYQVTYWPNDSLNQMQTSGVLPDTIYLELGRLKPLTHYKVQVFAIYESQRFGSDVVSFRTLAEDSTNATLKLLLLSKNSSAITLTWTTDGLPSDATGNYSISIDMKRTRLPTTPTFEKRKQVISGDAPKQHTFERLHAASEFEIIIWRQSDTGHVLERDTLVLWTHPGPFAHSSNLTFGPLSLISRTESTATVQFPTVKGYGGGPLNGFYLIVSTAATNQSFQLQGQMPASPLPPNSVIAYRSDIWPSEPILLGAETKDPNRQIPVAELSLPYANSPLETNKTYLILAMVQSIVDNWVEETVAGMLFLTKPDTIEAAYGRFTQSETSTATIAGILSTLLVLLIIAVLGLVFYYRGWRRFGWKRAEYTLRKGPLDPPIATFDNSTGEQARLLPQSHAWWSVPVDVREPRYLIVDPDKGPNSTLVGTWSKNELMETFVREYISIPTGYKYPHAAGIANDNLVKNRSQTVLPYDHNRVLLKRPSDSTETDYINASFIDGYMRRRAYIAAQSPFDTPTACDFWLMVFQRNCTQIVMLTNLVEDGTLKCCQYWPDSPAQTDTSTDHSKTNGANSTQRFGNLLVQSVDIVPYAHFTVRQFQLTEMTTGVIQSVMQYHFHSWVSPDERTSENKMNGSVVSKSHGAGDQWQKHLDAPLGNLFTSSSNVGGTFDRLAFIEFYYRVKTASRPEDGPVLVHCGTGLSRTGLYIAFDSLLQQATHERVVGVARFCASLSKSRANMFRSTQHYVLLYDLLFEAILAGHSIVDLDVLSTYRILNQKNPKLGRSYLWEQWSLLHLYTPSPDPNTDLRTALVATNASRNRFPKTYDLLPIDRWRPRFRAILNSPDWTGYVNAVYVDGSALRDDVILTQTPFSHTLDEFWLLVDEEKVSCIIDMEPFGYGKLFAVRYWPLRKNEDKNAPLFGDACDTKSDEDGQHSNNEIPPDVHKAWYTVAGGLLEVCQVGSISPLRLDSSVRKKGTSYGIYRRRLLLRPRCTNGLREKSKVRELLIFHFACEWNNINQTPESRVAMVRLLEAVRLERGTGPLLVHCLDGATRCGLFTVCHLLTERITRDHYVDVFHVIKAVKLRRRAVIASQEQMRFVYRLLAQWIKQTLSEPLASWISRHPMGAAAPGSNQNWQWPQLVGHLPPYVRVGIFTHAQLPALVAQHSSVMTSAKETTEKDGDLAAGSCPMLNTSNSVPDHTNSNSLETKEALSMPTLYRYFNDELLNQRSTYSLKFGHPVYPGAVADPGEMNSWSFPSLDKFRV</sequence>
<dbReference type="GO" id="GO:0016020">
    <property type="term" value="C:membrane"/>
    <property type="evidence" value="ECO:0007669"/>
    <property type="project" value="UniProtKB-SubCell"/>
</dbReference>
<evidence type="ECO:0000256" key="9">
    <source>
        <dbReference type="SAM" id="Phobius"/>
    </source>
</evidence>
<keyword evidence="5" id="KW-0378">Hydrolase</keyword>
<evidence type="ECO:0000313" key="15">
    <source>
        <dbReference type="Proteomes" id="UP000316759"/>
    </source>
</evidence>
<dbReference type="PROSITE" id="PS50853">
    <property type="entry name" value="FN3"/>
    <property type="match status" value="2"/>
</dbReference>
<name>A0A504YHA5_FASGI</name>
<dbReference type="PRINTS" id="PR00700">
    <property type="entry name" value="PRTYPHPHTASE"/>
</dbReference>
<dbReference type="InterPro" id="IPR000387">
    <property type="entry name" value="Tyr_Pase_dom"/>
</dbReference>
<dbReference type="InterPro" id="IPR003595">
    <property type="entry name" value="Tyr_Pase_cat"/>
</dbReference>
<dbReference type="Gene3D" id="2.60.40.10">
    <property type="entry name" value="Immunoglobulins"/>
    <property type="match status" value="2"/>
</dbReference>
<dbReference type="SMART" id="SM00194">
    <property type="entry name" value="PTPc"/>
    <property type="match status" value="2"/>
</dbReference>
<comment type="subcellular location">
    <subcellularLocation>
        <location evidence="1">Membrane</location>
        <topology evidence="1">Single-pass membrane protein</topology>
    </subcellularLocation>
</comment>
<evidence type="ECO:0000256" key="4">
    <source>
        <dbReference type="ARBA" id="ARBA00022729"/>
    </source>
</evidence>
<dbReference type="InterPro" id="IPR000242">
    <property type="entry name" value="PTP_cat"/>
</dbReference>
<keyword evidence="4 10" id="KW-0732">Signal</keyword>
<feature type="chain" id="PRO_5021464167" description="protein-tyrosine-phosphatase" evidence="10">
    <location>
        <begin position="19"/>
        <end position="1720"/>
    </location>
</feature>
<gene>
    <name evidence="14" type="ORF">FGIG_02199</name>
</gene>
<evidence type="ECO:0000256" key="6">
    <source>
        <dbReference type="ARBA" id="ARBA00022912"/>
    </source>
</evidence>
<dbReference type="PANTHER" id="PTHR19134:SF562">
    <property type="entry name" value="PROTEIN-TYROSINE-PHOSPHATASE"/>
    <property type="match status" value="1"/>
</dbReference>
<feature type="domain" description="Tyrosine-protein phosphatase" evidence="11">
    <location>
        <begin position="898"/>
        <end position="1213"/>
    </location>
</feature>
<comment type="catalytic activity">
    <reaction evidence="8">
        <text>O-phospho-L-tyrosyl-[protein] + H2O = L-tyrosyl-[protein] + phosphate</text>
        <dbReference type="Rhea" id="RHEA:10684"/>
        <dbReference type="Rhea" id="RHEA-COMP:10136"/>
        <dbReference type="Rhea" id="RHEA-COMP:20101"/>
        <dbReference type="ChEBI" id="CHEBI:15377"/>
        <dbReference type="ChEBI" id="CHEBI:43474"/>
        <dbReference type="ChEBI" id="CHEBI:46858"/>
        <dbReference type="ChEBI" id="CHEBI:61978"/>
        <dbReference type="EC" id="3.1.3.48"/>
    </reaction>
</comment>
<evidence type="ECO:0000259" key="11">
    <source>
        <dbReference type="PROSITE" id="PS50055"/>
    </source>
</evidence>
<proteinExistence type="inferred from homology"/>
<keyword evidence="7 9" id="KW-0472">Membrane</keyword>
<evidence type="ECO:0000256" key="8">
    <source>
        <dbReference type="ARBA" id="ARBA00051722"/>
    </source>
</evidence>
<dbReference type="InterPro" id="IPR036116">
    <property type="entry name" value="FN3_sf"/>
</dbReference>
<dbReference type="SMART" id="SM00404">
    <property type="entry name" value="PTPc_motif"/>
    <property type="match status" value="2"/>
</dbReference>